<dbReference type="PANTHER" id="PTHR11102">
    <property type="entry name" value="SEL-1-LIKE PROTEIN"/>
    <property type="match status" value="1"/>
</dbReference>
<accession>A0ABY5A3W6</accession>
<dbReference type="InterPro" id="IPR050767">
    <property type="entry name" value="Sel1_AlgK"/>
</dbReference>
<dbReference type="Pfam" id="PF08238">
    <property type="entry name" value="Sel1"/>
    <property type="match status" value="5"/>
</dbReference>
<dbReference type="GeneID" id="300081957"/>
<evidence type="ECO:0000313" key="1">
    <source>
        <dbReference type="EMBL" id="USR37663.1"/>
    </source>
</evidence>
<organism evidence="1 2">
    <name type="scientific">Ectopseudomonas hydrolytica</name>
    <dbReference type="NCBI Taxonomy" id="2493633"/>
    <lineage>
        <taxon>Bacteria</taxon>
        <taxon>Pseudomonadati</taxon>
        <taxon>Pseudomonadota</taxon>
        <taxon>Gammaproteobacteria</taxon>
        <taxon>Pseudomonadales</taxon>
        <taxon>Pseudomonadaceae</taxon>
        <taxon>Ectopseudomonas</taxon>
    </lineage>
</organism>
<dbReference type="Proteomes" id="UP001054897">
    <property type="component" value="Chromosome"/>
</dbReference>
<evidence type="ECO:0000313" key="2">
    <source>
        <dbReference type="Proteomes" id="UP001054897"/>
    </source>
</evidence>
<protein>
    <submittedName>
        <fullName evidence="1">Sel1 repeat family protein</fullName>
    </submittedName>
</protein>
<dbReference type="Gene3D" id="1.25.40.10">
    <property type="entry name" value="Tetratricopeptide repeat domain"/>
    <property type="match status" value="1"/>
</dbReference>
<dbReference type="InterPro" id="IPR011990">
    <property type="entry name" value="TPR-like_helical_dom_sf"/>
</dbReference>
<dbReference type="PANTHER" id="PTHR11102:SF160">
    <property type="entry name" value="ERAD-ASSOCIATED E3 UBIQUITIN-PROTEIN LIGASE COMPONENT HRD3"/>
    <property type="match status" value="1"/>
</dbReference>
<dbReference type="RefSeq" id="WP_065985169.1">
    <property type="nucleotide sequence ID" value="NZ_CP099397.1"/>
</dbReference>
<keyword evidence="2" id="KW-1185">Reference proteome</keyword>
<dbReference type="InterPro" id="IPR006597">
    <property type="entry name" value="Sel1-like"/>
</dbReference>
<name>A0ABY5A3W6_9GAMM</name>
<dbReference type="SUPFAM" id="SSF81901">
    <property type="entry name" value="HCP-like"/>
    <property type="match status" value="1"/>
</dbReference>
<dbReference type="SMART" id="SM00671">
    <property type="entry name" value="SEL1"/>
    <property type="match status" value="4"/>
</dbReference>
<dbReference type="EMBL" id="CP099397">
    <property type="protein sequence ID" value="USR37663.1"/>
    <property type="molecule type" value="Genomic_DNA"/>
</dbReference>
<proteinExistence type="predicted"/>
<reference evidence="1" key="1">
    <citation type="submission" date="2022-06" db="EMBL/GenBank/DDBJ databases">
        <title>Complete genome of Pseudomonas hydrolytica DSWY01T.</title>
        <authorList>
            <person name="Jung J."/>
            <person name="Jeon C.O."/>
        </authorList>
    </citation>
    <scope>NUCLEOTIDE SEQUENCE</scope>
    <source>
        <strain evidence="1">DSWY01</strain>
    </source>
</reference>
<sequence length="271" mass="29612">MNAFLIRRNTLSHEELGALLNADPASAANAILSAARTGSTQAQTLLGQILLNGQGITQDQELARQWFKIAIQNSDDPAAHNMLGRCLEHGWGGEQDHSAAAAHYRRAIAAGLDWAMYNYAGLLATGRGVPRDDCQAYALYLRAAEAGHAKSMNLVGRYHEEGITVPRNPALARKWYKRSAEAGDFRGQFSYAAVLAEDRQLEQAQHWLLEALRTGNLNFLRFGRASLSLADSTAVRAIALAYYARAAEIGDETDKQALEEHIAGQPQQINT</sequence>
<gene>
    <name evidence="1" type="ORF">L1F06_013260</name>
</gene>